<feature type="transmembrane region" description="Helical" evidence="8">
    <location>
        <begin position="6"/>
        <end position="24"/>
    </location>
</feature>
<evidence type="ECO:0000256" key="8">
    <source>
        <dbReference type="SAM" id="Phobius"/>
    </source>
</evidence>
<keyword evidence="3" id="KW-0813">Transport</keyword>
<dbReference type="AlphaFoldDB" id="A0A1T4UZS3"/>
<evidence type="ECO:0000256" key="6">
    <source>
        <dbReference type="ARBA" id="ARBA00022989"/>
    </source>
</evidence>
<feature type="transmembrane region" description="Helical" evidence="8">
    <location>
        <begin position="492"/>
        <end position="511"/>
    </location>
</feature>
<dbReference type="STRING" id="83771.SAMN02910357_00198"/>
<keyword evidence="4" id="KW-1003">Cell membrane</keyword>
<evidence type="ECO:0000256" key="1">
    <source>
        <dbReference type="ARBA" id="ARBA00004651"/>
    </source>
</evidence>
<protein>
    <submittedName>
        <fullName evidence="10">Putative transport protein</fullName>
    </submittedName>
</protein>
<dbReference type="Proteomes" id="UP000242432">
    <property type="component" value="Unassembled WGS sequence"/>
</dbReference>
<comment type="similarity">
    <text evidence="2">Belongs to the AAE transporter (TC 2.A.81) family.</text>
</comment>
<organism evidence="10 11">
    <name type="scientific">Succinivibrio dextrinosolvens DSM 3072</name>
    <dbReference type="NCBI Taxonomy" id="1123324"/>
    <lineage>
        <taxon>Bacteria</taxon>
        <taxon>Pseudomonadati</taxon>
        <taxon>Pseudomonadota</taxon>
        <taxon>Gammaproteobacteria</taxon>
        <taxon>Aeromonadales</taxon>
        <taxon>Succinivibrionaceae</taxon>
        <taxon>Succinivibrio</taxon>
    </lineage>
</organism>
<dbReference type="GO" id="GO:0005886">
    <property type="term" value="C:plasma membrane"/>
    <property type="evidence" value="ECO:0007669"/>
    <property type="project" value="UniProtKB-SubCell"/>
</dbReference>
<dbReference type="Gene3D" id="3.30.70.1450">
    <property type="entry name" value="Regulator of K+ conductance, C-terminal domain"/>
    <property type="match status" value="2"/>
</dbReference>
<feature type="transmembrane region" description="Helical" evidence="8">
    <location>
        <begin position="180"/>
        <end position="199"/>
    </location>
</feature>
<gene>
    <name evidence="10" type="ORF">SAMN02745213_00355</name>
</gene>
<sequence length="579" mass="61311">MSSLALLIIYVSVGAVLGIGLGQLKYKGVGVGIGGVLFSGIFVGHMAHAYFGFDLVSAAGAATSEETILHFLQEFGLMLFVYAIGIQVGPSFFAALRGSGLKLISLAVSIIVLGCVISLTMFYCGIVTPDAMVGMYSGGITNTPALSAAIAMVNDLSAQIQASGQDAIALGFDTKTVPQAYAVAYPFGVCSILITMILLRAVFHISIEGEGSAYAESKGRGVDTPIVSNVSIENSDYFGKTINDIPCVADGTVICSRIKRDGELSVPTKDLILKQGDIVHLVGGAKYVQKASQAIGTETKDVLTTHGSTISVRHLIITNNHVMGRTLAELDLENQFGLVISRVFRSGIQFMPTPDLRLALGDEINVVGTMENIRKAGKVVGNSSTTMNHVPMMPIFIGLFLGMLLGSVPIPIPGVPAPMKLGVIGGTLVCAIMLARFGDVWTKNVMHWRLPVPALSAFKEIGITLFLTIVGIRAGANGFWETLTNGLGLHWMAWATLISIIPLLIVGFIGAKVFKVNYLVLCGVLAGSYTDPPALAYANGMYKDAEASSIGYATVYPFVMFLRILSPQVMLIIISSAFI</sequence>
<proteinExistence type="inferred from homology"/>
<feature type="transmembrane region" description="Helical" evidence="8">
    <location>
        <begin position="71"/>
        <end position="96"/>
    </location>
</feature>
<reference evidence="11" key="1">
    <citation type="submission" date="2017-02" db="EMBL/GenBank/DDBJ databases">
        <authorList>
            <person name="Varghese N."/>
            <person name="Submissions S."/>
        </authorList>
    </citation>
    <scope>NUCLEOTIDE SEQUENCE [LARGE SCALE GENOMIC DNA]</scope>
    <source>
        <strain evidence="11">DSM 3072</strain>
    </source>
</reference>
<dbReference type="PANTHER" id="PTHR30445">
    <property type="entry name" value="K(+)_H(+) ANTIPORTER SUBUNIT KHTT"/>
    <property type="match status" value="1"/>
</dbReference>
<keyword evidence="6 8" id="KW-1133">Transmembrane helix</keyword>
<dbReference type="NCBIfam" id="NF003007">
    <property type="entry name" value="PRK03818.1"/>
    <property type="match status" value="1"/>
</dbReference>
<keyword evidence="7 8" id="KW-0472">Membrane</keyword>
<feature type="transmembrane region" description="Helical" evidence="8">
    <location>
        <begin position="518"/>
        <end position="538"/>
    </location>
</feature>
<keyword evidence="11" id="KW-1185">Reference proteome</keyword>
<feature type="domain" description="RCK C-terminal" evidence="9">
    <location>
        <begin position="213"/>
        <end position="297"/>
    </location>
</feature>
<dbReference type="SUPFAM" id="SSF116726">
    <property type="entry name" value="TrkA C-terminal domain-like"/>
    <property type="match status" value="2"/>
</dbReference>
<feature type="transmembrane region" description="Helical" evidence="8">
    <location>
        <begin position="418"/>
        <end position="438"/>
    </location>
</feature>
<dbReference type="InterPro" id="IPR036721">
    <property type="entry name" value="RCK_C_sf"/>
</dbReference>
<dbReference type="PROSITE" id="PS51202">
    <property type="entry name" value="RCK_C"/>
    <property type="match status" value="2"/>
</dbReference>
<dbReference type="GO" id="GO:0008324">
    <property type="term" value="F:monoatomic cation transmembrane transporter activity"/>
    <property type="evidence" value="ECO:0007669"/>
    <property type="project" value="InterPro"/>
</dbReference>
<feature type="transmembrane region" description="Helical" evidence="8">
    <location>
        <begin position="103"/>
        <end position="128"/>
    </location>
</feature>
<dbReference type="NCBIfam" id="TIGR01625">
    <property type="entry name" value="YidE_YbjL_dupl"/>
    <property type="match status" value="2"/>
</dbReference>
<comment type="subcellular location">
    <subcellularLocation>
        <location evidence="1">Cell membrane</location>
        <topology evidence="1">Multi-pass membrane protein</topology>
    </subcellularLocation>
</comment>
<feature type="domain" description="RCK C-terminal" evidence="9">
    <location>
        <begin position="300"/>
        <end position="382"/>
    </location>
</feature>
<accession>A0A1T4UZS3</accession>
<evidence type="ECO:0000256" key="4">
    <source>
        <dbReference type="ARBA" id="ARBA00022475"/>
    </source>
</evidence>
<dbReference type="InterPro" id="IPR006037">
    <property type="entry name" value="RCK_C"/>
</dbReference>
<dbReference type="EMBL" id="FUXX01000003">
    <property type="protein sequence ID" value="SKA58136.1"/>
    <property type="molecule type" value="Genomic_DNA"/>
</dbReference>
<evidence type="ECO:0000256" key="5">
    <source>
        <dbReference type="ARBA" id="ARBA00022692"/>
    </source>
</evidence>
<dbReference type="Pfam" id="PF02080">
    <property type="entry name" value="TrkA_C"/>
    <property type="match status" value="2"/>
</dbReference>
<feature type="transmembrane region" description="Helical" evidence="8">
    <location>
        <begin position="450"/>
        <end position="472"/>
    </location>
</feature>
<dbReference type="InterPro" id="IPR006512">
    <property type="entry name" value="YidE_YbjL"/>
</dbReference>
<keyword evidence="5 8" id="KW-0812">Transmembrane</keyword>
<evidence type="ECO:0000256" key="3">
    <source>
        <dbReference type="ARBA" id="ARBA00022448"/>
    </source>
</evidence>
<evidence type="ECO:0000313" key="10">
    <source>
        <dbReference type="EMBL" id="SKA58136.1"/>
    </source>
</evidence>
<evidence type="ECO:0000313" key="11">
    <source>
        <dbReference type="Proteomes" id="UP000242432"/>
    </source>
</evidence>
<dbReference type="RefSeq" id="WP_078927967.1">
    <property type="nucleotide sequence ID" value="NZ_FUXX01000003.1"/>
</dbReference>
<evidence type="ECO:0000259" key="9">
    <source>
        <dbReference type="PROSITE" id="PS51202"/>
    </source>
</evidence>
<name>A0A1T4UZS3_9GAMM</name>
<dbReference type="Pfam" id="PF06826">
    <property type="entry name" value="Asp-Al_Ex"/>
    <property type="match status" value="2"/>
</dbReference>
<dbReference type="PANTHER" id="PTHR30445:SF3">
    <property type="entry name" value="TRANSPORT PROTEIN YIDE-RELATED"/>
    <property type="match status" value="1"/>
</dbReference>
<feature type="transmembrane region" description="Helical" evidence="8">
    <location>
        <begin position="31"/>
        <end position="51"/>
    </location>
</feature>
<feature type="transmembrane region" description="Helical" evidence="8">
    <location>
        <begin position="392"/>
        <end position="412"/>
    </location>
</feature>
<dbReference type="GO" id="GO:0006813">
    <property type="term" value="P:potassium ion transport"/>
    <property type="evidence" value="ECO:0007669"/>
    <property type="project" value="InterPro"/>
</dbReference>
<dbReference type="InterPro" id="IPR050144">
    <property type="entry name" value="AAE_transporter"/>
</dbReference>
<feature type="transmembrane region" description="Helical" evidence="8">
    <location>
        <begin position="558"/>
        <end position="578"/>
    </location>
</feature>
<evidence type="ECO:0000256" key="7">
    <source>
        <dbReference type="ARBA" id="ARBA00023136"/>
    </source>
</evidence>
<evidence type="ECO:0000256" key="2">
    <source>
        <dbReference type="ARBA" id="ARBA00009854"/>
    </source>
</evidence>